<accession>A0ABM7WAI8</accession>
<keyword evidence="2" id="KW-1185">Reference proteome</keyword>
<evidence type="ECO:0008006" key="3">
    <source>
        <dbReference type="Google" id="ProtNLM"/>
    </source>
</evidence>
<gene>
    <name evidence="1" type="ORF">DPPLL_23500</name>
</gene>
<dbReference type="RefSeq" id="WP_284151381.1">
    <property type="nucleotide sequence ID" value="NZ_AP025516.1"/>
</dbReference>
<dbReference type="EMBL" id="AP025516">
    <property type="protein sequence ID" value="BDD87985.1"/>
    <property type="molecule type" value="Genomic_DNA"/>
</dbReference>
<proteinExistence type="predicted"/>
<dbReference type="Proteomes" id="UP000830055">
    <property type="component" value="Chromosome"/>
</dbReference>
<name>A0ABM7WAI8_9BACT</name>
<reference evidence="1 2" key="1">
    <citation type="submission" date="2022-01" db="EMBL/GenBank/DDBJ databases">
        <title>Desulfofustis limnae sp. nov., a novel mesophilic sulfate-reducing bacterium isolated from marsh soil.</title>
        <authorList>
            <person name="Watanabe M."/>
            <person name="Takahashi A."/>
            <person name="Kojima H."/>
            <person name="Fukui M."/>
        </authorList>
    </citation>
    <scope>NUCLEOTIDE SEQUENCE [LARGE SCALE GENOMIC DNA]</scope>
    <source>
        <strain evidence="1 2">PPLL</strain>
    </source>
</reference>
<protein>
    <recommendedName>
        <fullName evidence="3">YgiT-type zinc finger protein</fullName>
    </recommendedName>
</protein>
<evidence type="ECO:0000313" key="2">
    <source>
        <dbReference type="Proteomes" id="UP000830055"/>
    </source>
</evidence>
<evidence type="ECO:0000313" key="1">
    <source>
        <dbReference type="EMBL" id="BDD87985.1"/>
    </source>
</evidence>
<organism evidence="1 2">
    <name type="scientific">Desulfofustis limnaeus</name>
    <dbReference type="NCBI Taxonomy" id="2740163"/>
    <lineage>
        <taxon>Bacteria</taxon>
        <taxon>Pseudomonadati</taxon>
        <taxon>Thermodesulfobacteriota</taxon>
        <taxon>Desulfobulbia</taxon>
        <taxon>Desulfobulbales</taxon>
        <taxon>Desulfocapsaceae</taxon>
        <taxon>Desulfofustis</taxon>
    </lineage>
</organism>
<sequence>MTMKCTNCGSFYIELVGNIELTDDIIGPYTVKNVRYLKCEHCDGILLPGDTWSIADQELLKITRYLIGQLPASEFIQAKAAADILGISKQAFCKNKRIKNGFIHSAIVNGRTGYHRRSVELFRDTGDGRFKLDHQNTSIIKYVVITKQLPEATSRYSKSIEITNDYEKWLNDHGEMRTYNA</sequence>